<sequence>MAGLNTTAGLNAMAGLNVMAAKAPGTPRTPKHLEHRTLGPIMEQTARTNGTAGLNAMTGTNRTTRTDRTV</sequence>
<name>A0A9N9KD50_9GLOM</name>
<evidence type="ECO:0000256" key="1">
    <source>
        <dbReference type="SAM" id="MobiDB-lite"/>
    </source>
</evidence>
<evidence type="ECO:0000313" key="2">
    <source>
        <dbReference type="EMBL" id="CAG8822104.1"/>
    </source>
</evidence>
<organism evidence="2 3">
    <name type="scientific">Cetraspora pellucida</name>
    <dbReference type="NCBI Taxonomy" id="1433469"/>
    <lineage>
        <taxon>Eukaryota</taxon>
        <taxon>Fungi</taxon>
        <taxon>Fungi incertae sedis</taxon>
        <taxon>Mucoromycota</taxon>
        <taxon>Glomeromycotina</taxon>
        <taxon>Glomeromycetes</taxon>
        <taxon>Diversisporales</taxon>
        <taxon>Gigasporaceae</taxon>
        <taxon>Cetraspora</taxon>
    </lineage>
</organism>
<feature type="non-terminal residue" evidence="2">
    <location>
        <position position="70"/>
    </location>
</feature>
<proteinExistence type="predicted"/>
<reference evidence="2" key="1">
    <citation type="submission" date="2021-06" db="EMBL/GenBank/DDBJ databases">
        <authorList>
            <person name="Kallberg Y."/>
            <person name="Tangrot J."/>
            <person name="Rosling A."/>
        </authorList>
    </citation>
    <scope>NUCLEOTIDE SEQUENCE</scope>
    <source>
        <strain evidence="2">FL966</strain>
    </source>
</reference>
<comment type="caution">
    <text evidence="2">The sequence shown here is derived from an EMBL/GenBank/DDBJ whole genome shotgun (WGS) entry which is preliminary data.</text>
</comment>
<feature type="region of interest" description="Disordered" evidence="1">
    <location>
        <begin position="46"/>
        <end position="70"/>
    </location>
</feature>
<keyword evidence="3" id="KW-1185">Reference proteome</keyword>
<dbReference type="EMBL" id="CAJVQA010051274">
    <property type="protein sequence ID" value="CAG8822104.1"/>
    <property type="molecule type" value="Genomic_DNA"/>
</dbReference>
<dbReference type="Proteomes" id="UP000789759">
    <property type="component" value="Unassembled WGS sequence"/>
</dbReference>
<gene>
    <name evidence="2" type="ORF">CPELLU_LOCUS19785</name>
</gene>
<evidence type="ECO:0000313" key="3">
    <source>
        <dbReference type="Proteomes" id="UP000789759"/>
    </source>
</evidence>
<protein>
    <submittedName>
        <fullName evidence="2">7980_t:CDS:1</fullName>
    </submittedName>
</protein>
<accession>A0A9N9KD50</accession>
<dbReference type="AlphaFoldDB" id="A0A9N9KD50"/>